<protein>
    <submittedName>
        <fullName evidence="2">Uncharacterized protein</fullName>
    </submittedName>
</protein>
<organism evidence="2 3">
    <name type="scientific">Penicillium freii</name>
    <dbReference type="NCBI Taxonomy" id="48697"/>
    <lineage>
        <taxon>Eukaryota</taxon>
        <taxon>Fungi</taxon>
        <taxon>Dikarya</taxon>
        <taxon>Ascomycota</taxon>
        <taxon>Pezizomycotina</taxon>
        <taxon>Eurotiomycetes</taxon>
        <taxon>Eurotiomycetidae</taxon>
        <taxon>Eurotiales</taxon>
        <taxon>Aspergillaceae</taxon>
        <taxon>Penicillium</taxon>
    </lineage>
</organism>
<evidence type="ECO:0000313" key="3">
    <source>
        <dbReference type="Proteomes" id="UP000055045"/>
    </source>
</evidence>
<dbReference type="EMBL" id="LLXE01000377">
    <property type="protein sequence ID" value="KUM57310.1"/>
    <property type="molecule type" value="Genomic_DNA"/>
</dbReference>
<dbReference type="AlphaFoldDB" id="A0A101MBC3"/>
<accession>A0A101MBC3</accession>
<sequence length="88" mass="9709">MNWHPAQDLGSLIIGLDADTDFFPYLSRMLYSLQRERGQLPTRIVVVDQSVETQRVGNVTPSIKPGPSEEAAMASTDTNRVPLVSSHV</sequence>
<reference evidence="2 3" key="1">
    <citation type="submission" date="2015-10" db="EMBL/GenBank/DDBJ databases">
        <title>Genome sequencing of Penicillium freii.</title>
        <authorList>
            <person name="Nguyen H.D."/>
            <person name="Visagie C.M."/>
            <person name="Seifert K.A."/>
        </authorList>
    </citation>
    <scope>NUCLEOTIDE SEQUENCE [LARGE SCALE GENOMIC DNA]</scope>
    <source>
        <strain evidence="2 3">DAOM 242723</strain>
    </source>
</reference>
<dbReference type="Proteomes" id="UP000055045">
    <property type="component" value="Unassembled WGS sequence"/>
</dbReference>
<gene>
    <name evidence="2" type="ORF">ACN42_g9878</name>
</gene>
<comment type="caution">
    <text evidence="2">The sequence shown here is derived from an EMBL/GenBank/DDBJ whole genome shotgun (WGS) entry which is preliminary data.</text>
</comment>
<feature type="region of interest" description="Disordered" evidence="1">
    <location>
        <begin position="57"/>
        <end position="88"/>
    </location>
</feature>
<proteinExistence type="predicted"/>
<name>A0A101MBC3_PENFR</name>
<evidence type="ECO:0000313" key="2">
    <source>
        <dbReference type="EMBL" id="KUM57310.1"/>
    </source>
</evidence>
<evidence type="ECO:0000256" key="1">
    <source>
        <dbReference type="SAM" id="MobiDB-lite"/>
    </source>
</evidence>
<keyword evidence="3" id="KW-1185">Reference proteome</keyword>